<dbReference type="GO" id="GO:0003697">
    <property type="term" value="F:single-stranded DNA binding"/>
    <property type="evidence" value="ECO:0007669"/>
    <property type="project" value="UniProtKB-UniRule"/>
</dbReference>
<comment type="caution">
    <text evidence="2">Lacks conserved residue(s) required for the propagation of feature annotation.</text>
</comment>
<dbReference type="AlphaFoldDB" id="A0A315EK95"/>
<comment type="caution">
    <text evidence="5">The sequence shown here is derived from an EMBL/GenBank/DDBJ whole genome shotgun (WGS) entry which is preliminary data.</text>
</comment>
<dbReference type="PROSITE" id="PS50935">
    <property type="entry name" value="SSB"/>
    <property type="match status" value="1"/>
</dbReference>
<evidence type="ECO:0000313" key="6">
    <source>
        <dbReference type="Proteomes" id="UP000251341"/>
    </source>
</evidence>
<protein>
    <recommendedName>
        <fullName evidence="2 3">Single-stranded DNA-binding protein</fullName>
        <shortName evidence="2">SSB</shortName>
    </recommendedName>
</protein>
<evidence type="ECO:0000256" key="1">
    <source>
        <dbReference type="ARBA" id="ARBA00023125"/>
    </source>
</evidence>
<dbReference type="GO" id="GO:0006260">
    <property type="term" value="P:DNA replication"/>
    <property type="evidence" value="ECO:0007669"/>
    <property type="project" value="InterPro"/>
</dbReference>
<evidence type="ECO:0000256" key="2">
    <source>
        <dbReference type="HAMAP-Rule" id="MF_00984"/>
    </source>
</evidence>
<dbReference type="Proteomes" id="UP000251341">
    <property type="component" value="Unassembled WGS sequence"/>
</dbReference>
<accession>A0A315EK95</accession>
<name>A0A315EK95_9BURK</name>
<dbReference type="PIRSF" id="PIRSF002070">
    <property type="entry name" value="SSB"/>
    <property type="match status" value="1"/>
</dbReference>
<dbReference type="HAMAP" id="MF_00984">
    <property type="entry name" value="SSB"/>
    <property type="match status" value="1"/>
</dbReference>
<reference evidence="5 6" key="1">
    <citation type="submission" date="2017-04" db="EMBL/GenBank/DDBJ databases">
        <title>Unexpected and diverse lifestyles within the genus Limnohabitans.</title>
        <authorList>
            <person name="Kasalicky V."/>
            <person name="Mehrshad M."/>
            <person name="Andrei S.-A."/>
            <person name="Salcher M."/>
            <person name="Kratochvilova H."/>
            <person name="Simek K."/>
            <person name="Ghai R."/>
        </authorList>
    </citation>
    <scope>NUCLEOTIDE SEQUENCE [LARGE SCALE GENOMIC DNA]</scope>
    <source>
        <strain evidence="5 6">MWH-C5</strain>
    </source>
</reference>
<dbReference type="Gene3D" id="2.40.50.140">
    <property type="entry name" value="Nucleic acid-binding proteins"/>
    <property type="match status" value="1"/>
</dbReference>
<comment type="subunit">
    <text evidence="2">Homotetramer.</text>
</comment>
<keyword evidence="1 2" id="KW-0238">DNA-binding</keyword>
<proteinExistence type="inferred from homology"/>
<organism evidence="5 6">
    <name type="scientific">Limnohabitans curvus</name>
    <dbReference type="NCBI Taxonomy" id="323423"/>
    <lineage>
        <taxon>Bacteria</taxon>
        <taxon>Pseudomonadati</taxon>
        <taxon>Pseudomonadota</taxon>
        <taxon>Betaproteobacteria</taxon>
        <taxon>Burkholderiales</taxon>
        <taxon>Comamonadaceae</taxon>
        <taxon>Limnohabitans</taxon>
    </lineage>
</organism>
<dbReference type="NCBIfam" id="TIGR00621">
    <property type="entry name" value="ssb"/>
    <property type="match status" value="1"/>
</dbReference>
<dbReference type="InterPro" id="IPR012340">
    <property type="entry name" value="NA-bd_OB-fold"/>
</dbReference>
<dbReference type="GO" id="GO:0009295">
    <property type="term" value="C:nucleoid"/>
    <property type="evidence" value="ECO:0007669"/>
    <property type="project" value="TreeGrafter"/>
</dbReference>
<feature type="region of interest" description="Disordered" evidence="4">
    <location>
        <begin position="111"/>
        <end position="146"/>
    </location>
</feature>
<dbReference type="Pfam" id="PF00436">
    <property type="entry name" value="SSB"/>
    <property type="match status" value="1"/>
</dbReference>
<dbReference type="CDD" id="cd04496">
    <property type="entry name" value="SSB_OBF"/>
    <property type="match status" value="1"/>
</dbReference>
<gene>
    <name evidence="5" type="ORF">B9Z44_14545</name>
</gene>
<sequence>MTSSLNKVTLIGNLGRAPELRYTPQGKAVATLSIATSNRRKNKQTSEWEDETQWHRVTVLDKQAEYAGEKLTKGRTVYVEGSLRYGSYLNNDGVKIPTVEILASHIEPFGAKKAGNQEGGEAGQGEQTPPAMTPENEAWAREYDQG</sequence>
<evidence type="ECO:0000256" key="4">
    <source>
        <dbReference type="SAM" id="MobiDB-lite"/>
    </source>
</evidence>
<dbReference type="EMBL" id="NESP01000002">
    <property type="protein sequence ID" value="PUE56462.1"/>
    <property type="molecule type" value="Genomic_DNA"/>
</dbReference>
<evidence type="ECO:0000256" key="3">
    <source>
        <dbReference type="PIRNR" id="PIRNR002070"/>
    </source>
</evidence>
<evidence type="ECO:0000313" key="5">
    <source>
        <dbReference type="EMBL" id="PUE56462.1"/>
    </source>
</evidence>
<dbReference type="RefSeq" id="WP_108402990.1">
    <property type="nucleotide sequence ID" value="NZ_NESP01000002.1"/>
</dbReference>
<dbReference type="InterPro" id="IPR000424">
    <property type="entry name" value="Primosome_PriB/ssb"/>
</dbReference>
<dbReference type="PANTHER" id="PTHR10302">
    <property type="entry name" value="SINGLE-STRANDED DNA-BINDING PROTEIN"/>
    <property type="match status" value="1"/>
</dbReference>
<dbReference type="InterPro" id="IPR011344">
    <property type="entry name" value="ssDNA-bd"/>
</dbReference>
<keyword evidence="6" id="KW-1185">Reference proteome</keyword>
<dbReference type="SUPFAM" id="SSF50249">
    <property type="entry name" value="Nucleic acid-binding proteins"/>
    <property type="match status" value="1"/>
</dbReference>
<dbReference type="PANTHER" id="PTHR10302:SF27">
    <property type="entry name" value="SINGLE-STRANDED DNA-BINDING PROTEIN"/>
    <property type="match status" value="1"/>
</dbReference>